<comment type="caution">
    <text evidence="8">The sequence shown here is derived from an EMBL/GenBank/DDBJ whole genome shotgun (WGS) entry which is preliminary data.</text>
</comment>
<protein>
    <recommendedName>
        <fullName evidence="10">AEC family transporter</fullName>
    </recommendedName>
</protein>
<keyword evidence="5 7" id="KW-1133">Transmembrane helix</keyword>
<evidence type="ECO:0000256" key="4">
    <source>
        <dbReference type="ARBA" id="ARBA00022692"/>
    </source>
</evidence>
<feature type="transmembrane region" description="Helical" evidence="7">
    <location>
        <begin position="238"/>
        <end position="260"/>
    </location>
</feature>
<evidence type="ECO:0000313" key="8">
    <source>
        <dbReference type="EMBL" id="SHJ76450.1"/>
    </source>
</evidence>
<evidence type="ECO:0000256" key="2">
    <source>
        <dbReference type="ARBA" id="ARBA00022448"/>
    </source>
</evidence>
<keyword evidence="4 7" id="KW-0812">Transmembrane</keyword>
<name>A0ABY1IPD8_9HYPH</name>
<sequence length="319" mass="32983">MSLILSIIVPVFGLIALGYGAGRARLLPNSAPEALSAFVFVVAMPTVLFRTLATARFDAGNPLALWVSYFAGVVVVFALGMLVARRLGRSDRRAAVIAGVGASFSNLVFVGVPIATLAYGQEGLSVLAMLLAVHLPLMMMGSTLLIERAALLDARDDASGGGQRLPVADIALRVGRNLVKSPLILGIFAGLAFRLTGLPLTGPLGDIVTLMAGAAGPVALFSLGLTMTRFRVRGDMPVALAISGLALIVQPVAVLGVGALLLPREWLALTVAMAACPSGVNAYLFATYFRSGEGIAATTIIMTTALSAVSLTVWLLLLA</sequence>
<feature type="transmembrane region" description="Helical" evidence="7">
    <location>
        <begin position="6"/>
        <end position="22"/>
    </location>
</feature>
<evidence type="ECO:0000256" key="3">
    <source>
        <dbReference type="ARBA" id="ARBA00022475"/>
    </source>
</evidence>
<dbReference type="PANTHER" id="PTHR36838">
    <property type="entry name" value="AUXIN EFFLUX CARRIER FAMILY PROTEIN"/>
    <property type="match status" value="1"/>
</dbReference>
<feature type="transmembrane region" description="Helical" evidence="7">
    <location>
        <begin position="207"/>
        <end position="226"/>
    </location>
</feature>
<dbReference type="Proteomes" id="UP000184290">
    <property type="component" value="Unassembled WGS sequence"/>
</dbReference>
<comment type="subcellular location">
    <subcellularLocation>
        <location evidence="1">Membrane</location>
        <topology evidence="1">Multi-pass membrane protein</topology>
    </subcellularLocation>
</comment>
<dbReference type="PANTHER" id="PTHR36838:SF3">
    <property type="entry name" value="TRANSPORTER AUXIN EFFLUX CARRIER EC FAMILY"/>
    <property type="match status" value="1"/>
</dbReference>
<evidence type="ECO:0000256" key="6">
    <source>
        <dbReference type="ARBA" id="ARBA00023136"/>
    </source>
</evidence>
<feature type="transmembrane region" description="Helical" evidence="7">
    <location>
        <begin position="126"/>
        <end position="146"/>
    </location>
</feature>
<keyword evidence="3" id="KW-1003">Cell membrane</keyword>
<dbReference type="InterPro" id="IPR004776">
    <property type="entry name" value="Mem_transp_PIN-like"/>
</dbReference>
<feature type="transmembrane region" description="Helical" evidence="7">
    <location>
        <begin position="295"/>
        <end position="317"/>
    </location>
</feature>
<feature type="transmembrane region" description="Helical" evidence="7">
    <location>
        <begin position="266"/>
        <end position="288"/>
    </location>
</feature>
<gene>
    <name evidence="8" type="ORF">SAMN02745911_3248</name>
</gene>
<keyword evidence="2" id="KW-0813">Transport</keyword>
<proteinExistence type="predicted"/>
<evidence type="ECO:0000256" key="7">
    <source>
        <dbReference type="SAM" id="Phobius"/>
    </source>
</evidence>
<keyword evidence="6 7" id="KW-0472">Membrane</keyword>
<feature type="transmembrane region" description="Helical" evidence="7">
    <location>
        <begin position="183"/>
        <end position="201"/>
    </location>
</feature>
<feature type="transmembrane region" description="Helical" evidence="7">
    <location>
        <begin position="96"/>
        <end position="120"/>
    </location>
</feature>
<feature type="transmembrane region" description="Helical" evidence="7">
    <location>
        <begin position="63"/>
        <end position="84"/>
    </location>
</feature>
<accession>A0ABY1IPD8</accession>
<evidence type="ECO:0000256" key="5">
    <source>
        <dbReference type="ARBA" id="ARBA00022989"/>
    </source>
</evidence>
<evidence type="ECO:0000313" key="9">
    <source>
        <dbReference type="Proteomes" id="UP000184290"/>
    </source>
</evidence>
<reference evidence="8 9" key="1">
    <citation type="submission" date="2016-11" db="EMBL/GenBank/DDBJ databases">
        <authorList>
            <person name="Varghese N."/>
            <person name="Submissions S."/>
        </authorList>
    </citation>
    <scope>NUCLEOTIDE SEQUENCE [LARGE SCALE GENOMIC DNA]</scope>
    <source>
        <strain evidence="8 9">DSM 21988</strain>
    </source>
</reference>
<dbReference type="EMBL" id="FQZC01000004">
    <property type="protein sequence ID" value="SHJ76450.1"/>
    <property type="molecule type" value="Genomic_DNA"/>
</dbReference>
<evidence type="ECO:0008006" key="10">
    <source>
        <dbReference type="Google" id="ProtNLM"/>
    </source>
</evidence>
<evidence type="ECO:0000256" key="1">
    <source>
        <dbReference type="ARBA" id="ARBA00004141"/>
    </source>
</evidence>
<feature type="transmembrane region" description="Helical" evidence="7">
    <location>
        <begin position="34"/>
        <end position="57"/>
    </location>
</feature>
<keyword evidence="9" id="KW-1185">Reference proteome</keyword>
<dbReference type="Pfam" id="PF03547">
    <property type="entry name" value="Mem_trans"/>
    <property type="match status" value="1"/>
</dbReference>
<organism evidence="8 9">
    <name type="scientific">Aureimonas altamirensis DSM 21988</name>
    <dbReference type="NCBI Taxonomy" id="1121026"/>
    <lineage>
        <taxon>Bacteria</taxon>
        <taxon>Pseudomonadati</taxon>
        <taxon>Pseudomonadota</taxon>
        <taxon>Alphaproteobacteria</taxon>
        <taxon>Hyphomicrobiales</taxon>
        <taxon>Aurantimonadaceae</taxon>
        <taxon>Aureimonas</taxon>
    </lineage>
</organism>